<protein>
    <submittedName>
        <fullName evidence="1">(Mediterranean fruit fly) hypothetical protein</fullName>
    </submittedName>
</protein>
<dbReference type="Proteomes" id="UP000606786">
    <property type="component" value="Unassembled WGS sequence"/>
</dbReference>
<evidence type="ECO:0000313" key="2">
    <source>
        <dbReference type="Proteomes" id="UP000606786"/>
    </source>
</evidence>
<evidence type="ECO:0000313" key="1">
    <source>
        <dbReference type="EMBL" id="CAD7003082.1"/>
    </source>
</evidence>
<proteinExistence type="predicted"/>
<keyword evidence="2" id="KW-1185">Reference proteome</keyword>
<accession>A0A811UV66</accession>
<feature type="non-terminal residue" evidence="1">
    <location>
        <position position="1"/>
    </location>
</feature>
<sequence length="109" mass="11995">IYATQTDRVCRSNGGNMHSNIDAISRVNKGYVVATCTAGSQRLEVYTAPEAFNKPFPLSFTASTPEAIELPTTTSTAAATPLFNFCIITRVYLQPQQMTHLKRCRHGNL</sequence>
<gene>
    <name evidence="1" type="ORF">CCAP1982_LOCUS11545</name>
</gene>
<dbReference type="AlphaFoldDB" id="A0A811UV66"/>
<name>A0A811UV66_CERCA</name>
<reference evidence="1" key="1">
    <citation type="submission" date="2020-11" db="EMBL/GenBank/DDBJ databases">
        <authorList>
            <person name="Whitehead M."/>
        </authorList>
    </citation>
    <scope>NUCLEOTIDE SEQUENCE</scope>
    <source>
        <strain evidence="1">EGII</strain>
    </source>
</reference>
<comment type="caution">
    <text evidence="1">The sequence shown here is derived from an EMBL/GenBank/DDBJ whole genome shotgun (WGS) entry which is preliminary data.</text>
</comment>
<dbReference type="EMBL" id="CAJHJT010000034">
    <property type="protein sequence ID" value="CAD7003082.1"/>
    <property type="molecule type" value="Genomic_DNA"/>
</dbReference>
<organism evidence="1 2">
    <name type="scientific">Ceratitis capitata</name>
    <name type="common">Mediterranean fruit fly</name>
    <name type="synonym">Tephritis capitata</name>
    <dbReference type="NCBI Taxonomy" id="7213"/>
    <lineage>
        <taxon>Eukaryota</taxon>
        <taxon>Metazoa</taxon>
        <taxon>Ecdysozoa</taxon>
        <taxon>Arthropoda</taxon>
        <taxon>Hexapoda</taxon>
        <taxon>Insecta</taxon>
        <taxon>Pterygota</taxon>
        <taxon>Neoptera</taxon>
        <taxon>Endopterygota</taxon>
        <taxon>Diptera</taxon>
        <taxon>Brachycera</taxon>
        <taxon>Muscomorpha</taxon>
        <taxon>Tephritoidea</taxon>
        <taxon>Tephritidae</taxon>
        <taxon>Ceratitis</taxon>
        <taxon>Ceratitis</taxon>
    </lineage>
</organism>